<dbReference type="PRINTS" id="PR00081">
    <property type="entry name" value="GDHRDH"/>
</dbReference>
<dbReference type="Gene3D" id="3.40.50.720">
    <property type="entry name" value="NAD(P)-binding Rossmann-like Domain"/>
    <property type="match status" value="1"/>
</dbReference>
<gene>
    <name evidence="2" type="ORF">OIDMADRAFT_50095</name>
</gene>
<dbReference type="AlphaFoldDB" id="A0A0C3HUE8"/>
<name>A0A0C3HUE8_OIDMZ</name>
<dbReference type="InterPro" id="IPR002347">
    <property type="entry name" value="SDR_fam"/>
</dbReference>
<accession>A0A0C3HUE8</accession>
<dbReference type="Pfam" id="PF00106">
    <property type="entry name" value="adh_short"/>
    <property type="match status" value="1"/>
</dbReference>
<dbReference type="HOGENOM" id="CLU_010194_9_0_1"/>
<dbReference type="GO" id="GO:0019748">
    <property type="term" value="P:secondary metabolic process"/>
    <property type="evidence" value="ECO:0007669"/>
    <property type="project" value="TreeGrafter"/>
</dbReference>
<dbReference type="OrthoDB" id="1933717at2759"/>
<dbReference type="PANTHER" id="PTHR43544">
    <property type="entry name" value="SHORT-CHAIN DEHYDROGENASE/REDUCTASE"/>
    <property type="match status" value="1"/>
</dbReference>
<dbReference type="STRING" id="913774.A0A0C3HUE8"/>
<dbReference type="InterPro" id="IPR051468">
    <property type="entry name" value="Fungal_SecMetab_SDRs"/>
</dbReference>
<evidence type="ECO:0000256" key="1">
    <source>
        <dbReference type="ARBA" id="ARBA00006484"/>
    </source>
</evidence>
<organism evidence="2 3">
    <name type="scientific">Oidiodendron maius (strain Zn)</name>
    <dbReference type="NCBI Taxonomy" id="913774"/>
    <lineage>
        <taxon>Eukaryota</taxon>
        <taxon>Fungi</taxon>
        <taxon>Dikarya</taxon>
        <taxon>Ascomycota</taxon>
        <taxon>Pezizomycotina</taxon>
        <taxon>Leotiomycetes</taxon>
        <taxon>Leotiomycetes incertae sedis</taxon>
        <taxon>Myxotrichaceae</taxon>
        <taxon>Oidiodendron</taxon>
    </lineage>
</organism>
<reference evidence="2 3" key="1">
    <citation type="submission" date="2014-04" db="EMBL/GenBank/DDBJ databases">
        <authorList>
            <consortium name="DOE Joint Genome Institute"/>
            <person name="Kuo A."/>
            <person name="Martino E."/>
            <person name="Perotto S."/>
            <person name="Kohler A."/>
            <person name="Nagy L.G."/>
            <person name="Floudas D."/>
            <person name="Copeland A."/>
            <person name="Barry K.W."/>
            <person name="Cichocki N."/>
            <person name="Veneault-Fourrey C."/>
            <person name="LaButti K."/>
            <person name="Lindquist E.A."/>
            <person name="Lipzen A."/>
            <person name="Lundell T."/>
            <person name="Morin E."/>
            <person name="Murat C."/>
            <person name="Sun H."/>
            <person name="Tunlid A."/>
            <person name="Henrissat B."/>
            <person name="Grigoriev I.V."/>
            <person name="Hibbett D.S."/>
            <person name="Martin F."/>
            <person name="Nordberg H.P."/>
            <person name="Cantor M.N."/>
            <person name="Hua S.X."/>
        </authorList>
    </citation>
    <scope>NUCLEOTIDE SEQUENCE [LARGE SCALE GENOMIC DNA]</scope>
    <source>
        <strain evidence="2 3">Zn</strain>
    </source>
</reference>
<dbReference type="EMBL" id="KN832871">
    <property type="protein sequence ID" value="KIN06615.1"/>
    <property type="molecule type" value="Genomic_DNA"/>
</dbReference>
<proteinExistence type="inferred from homology"/>
<dbReference type="GO" id="GO:0005737">
    <property type="term" value="C:cytoplasm"/>
    <property type="evidence" value="ECO:0007669"/>
    <property type="project" value="TreeGrafter"/>
</dbReference>
<keyword evidence="3" id="KW-1185">Reference proteome</keyword>
<dbReference type="GO" id="GO:0016491">
    <property type="term" value="F:oxidoreductase activity"/>
    <property type="evidence" value="ECO:0007669"/>
    <property type="project" value="TreeGrafter"/>
</dbReference>
<sequence length="257" mass="27877">MASDKIVILVTGASSGIGLESVVALARESQDFDILLGSRSTEKGKKMLEDICHSHASSLKGTISVLQIDITDQKSILDAKEKVETKFGKLDVLINNAGIAVTRQTDTLTNLRETFETNVFGQAVVTEAFESLLKKSSNPRLIYISSGQGSITNRLDPTHKAYKTRGDYYRMSKTALNMLAACHKFNFAEWGCKVCAFNPGFCVTNLTGEAGRAMRIQHGARDPRDAADALVKVVTGKRDADIAKSGMVDVDGGMLPW</sequence>
<dbReference type="PANTHER" id="PTHR43544:SF32">
    <property type="entry name" value="CHAIN DEHYDROGENASE, PUTATIVE (AFU_ORTHOLOGUE AFUA_5G01530)-RELATED"/>
    <property type="match status" value="1"/>
</dbReference>
<reference evidence="3" key="2">
    <citation type="submission" date="2015-01" db="EMBL/GenBank/DDBJ databases">
        <title>Evolutionary Origins and Diversification of the Mycorrhizal Mutualists.</title>
        <authorList>
            <consortium name="DOE Joint Genome Institute"/>
            <consortium name="Mycorrhizal Genomics Consortium"/>
            <person name="Kohler A."/>
            <person name="Kuo A."/>
            <person name="Nagy L.G."/>
            <person name="Floudas D."/>
            <person name="Copeland A."/>
            <person name="Barry K.W."/>
            <person name="Cichocki N."/>
            <person name="Veneault-Fourrey C."/>
            <person name="LaButti K."/>
            <person name="Lindquist E.A."/>
            <person name="Lipzen A."/>
            <person name="Lundell T."/>
            <person name="Morin E."/>
            <person name="Murat C."/>
            <person name="Riley R."/>
            <person name="Ohm R."/>
            <person name="Sun H."/>
            <person name="Tunlid A."/>
            <person name="Henrissat B."/>
            <person name="Grigoriev I.V."/>
            <person name="Hibbett D.S."/>
            <person name="Martin F."/>
        </authorList>
    </citation>
    <scope>NUCLEOTIDE SEQUENCE [LARGE SCALE GENOMIC DNA]</scope>
    <source>
        <strain evidence="3">Zn</strain>
    </source>
</reference>
<evidence type="ECO:0000313" key="2">
    <source>
        <dbReference type="EMBL" id="KIN06615.1"/>
    </source>
</evidence>
<protein>
    <submittedName>
        <fullName evidence="2">Uncharacterized protein</fullName>
    </submittedName>
</protein>
<dbReference type="SUPFAM" id="SSF51735">
    <property type="entry name" value="NAD(P)-binding Rossmann-fold domains"/>
    <property type="match status" value="1"/>
</dbReference>
<dbReference type="InParanoid" id="A0A0C3HUE8"/>
<dbReference type="InterPro" id="IPR036291">
    <property type="entry name" value="NAD(P)-bd_dom_sf"/>
</dbReference>
<dbReference type="Proteomes" id="UP000054321">
    <property type="component" value="Unassembled WGS sequence"/>
</dbReference>
<comment type="similarity">
    <text evidence="1">Belongs to the short-chain dehydrogenases/reductases (SDR) family.</text>
</comment>
<evidence type="ECO:0000313" key="3">
    <source>
        <dbReference type="Proteomes" id="UP000054321"/>
    </source>
</evidence>